<dbReference type="AlphaFoldDB" id="A0A9D3T6U4"/>
<sequence>MQAVTAAQPGEGSGSMTADALCMQNTPGALRRGVRSGGLMNSCVPRSRCTTPPQCVFELNSDIVLKLLSTEN</sequence>
<evidence type="ECO:0000313" key="1">
    <source>
        <dbReference type="EMBL" id="KAG7464597.1"/>
    </source>
</evidence>
<gene>
    <name evidence="1" type="ORF">MATL_G00167250</name>
</gene>
<reference evidence="1" key="1">
    <citation type="submission" date="2021-01" db="EMBL/GenBank/DDBJ databases">
        <authorList>
            <person name="Zahm M."/>
            <person name="Roques C."/>
            <person name="Cabau C."/>
            <person name="Klopp C."/>
            <person name="Donnadieu C."/>
            <person name="Jouanno E."/>
            <person name="Lampietro C."/>
            <person name="Louis A."/>
            <person name="Herpin A."/>
            <person name="Echchiki A."/>
            <person name="Berthelot C."/>
            <person name="Parey E."/>
            <person name="Roest-Crollius H."/>
            <person name="Braasch I."/>
            <person name="Postlethwait J."/>
            <person name="Bobe J."/>
            <person name="Montfort J."/>
            <person name="Bouchez O."/>
            <person name="Begum T."/>
            <person name="Mejri S."/>
            <person name="Adams A."/>
            <person name="Chen W.-J."/>
            <person name="Guiguen Y."/>
        </authorList>
    </citation>
    <scope>NUCLEOTIDE SEQUENCE</scope>
    <source>
        <strain evidence="1">YG-15Mar2019-1</strain>
        <tissue evidence="1">Brain</tissue>
    </source>
</reference>
<protein>
    <submittedName>
        <fullName evidence="1">Uncharacterized protein</fullName>
    </submittedName>
</protein>
<dbReference type="Proteomes" id="UP001046870">
    <property type="component" value="Chromosome 14"/>
</dbReference>
<comment type="caution">
    <text evidence="1">The sequence shown here is derived from an EMBL/GenBank/DDBJ whole genome shotgun (WGS) entry which is preliminary data.</text>
</comment>
<keyword evidence="2" id="KW-1185">Reference proteome</keyword>
<organism evidence="1 2">
    <name type="scientific">Megalops atlanticus</name>
    <name type="common">Tarpon</name>
    <name type="synonym">Clupea gigantea</name>
    <dbReference type="NCBI Taxonomy" id="7932"/>
    <lineage>
        <taxon>Eukaryota</taxon>
        <taxon>Metazoa</taxon>
        <taxon>Chordata</taxon>
        <taxon>Craniata</taxon>
        <taxon>Vertebrata</taxon>
        <taxon>Euteleostomi</taxon>
        <taxon>Actinopterygii</taxon>
        <taxon>Neopterygii</taxon>
        <taxon>Teleostei</taxon>
        <taxon>Elopiformes</taxon>
        <taxon>Megalopidae</taxon>
        <taxon>Megalops</taxon>
    </lineage>
</organism>
<accession>A0A9D3T6U4</accession>
<proteinExistence type="predicted"/>
<evidence type="ECO:0000313" key="2">
    <source>
        <dbReference type="Proteomes" id="UP001046870"/>
    </source>
</evidence>
<name>A0A9D3T6U4_MEGAT</name>
<dbReference type="EMBL" id="JAFDVH010000014">
    <property type="protein sequence ID" value="KAG7464597.1"/>
    <property type="molecule type" value="Genomic_DNA"/>
</dbReference>